<dbReference type="EMBL" id="CAJRAY010000024">
    <property type="protein sequence ID" value="CAG5081767.1"/>
    <property type="molecule type" value="Genomic_DNA"/>
</dbReference>
<reference evidence="1 2" key="1">
    <citation type="submission" date="2021-04" db="EMBL/GenBank/DDBJ databases">
        <authorList>
            <person name="Rakotoarivonina H."/>
        </authorList>
    </citation>
    <scope>NUCLEOTIDE SEQUENCE [LARGE SCALE GENOMIC DNA]</scope>
    <source>
        <strain evidence="1 2">XE</strain>
    </source>
</reference>
<evidence type="ECO:0000313" key="2">
    <source>
        <dbReference type="Proteomes" id="UP000681526"/>
    </source>
</evidence>
<sequence>MLILPAVCGILEEIVEFREWHKSGLVIDFTRFFGVLIVPMRN</sequence>
<protein>
    <submittedName>
        <fullName evidence="1">Uncharacterized protein</fullName>
    </submittedName>
</protein>
<organism evidence="1 2">
    <name type="scientific">Thermobacillus xylanilyticus</name>
    <dbReference type="NCBI Taxonomy" id="76633"/>
    <lineage>
        <taxon>Bacteria</taxon>
        <taxon>Bacillati</taxon>
        <taxon>Bacillota</taxon>
        <taxon>Bacilli</taxon>
        <taxon>Bacillales</taxon>
        <taxon>Paenibacillaceae</taxon>
        <taxon>Thermobacillus</taxon>
    </lineage>
</organism>
<accession>A0ABN7RN50</accession>
<proteinExistence type="predicted"/>
<comment type="caution">
    <text evidence="1">The sequence shown here is derived from an EMBL/GenBank/DDBJ whole genome shotgun (WGS) entry which is preliminary data.</text>
</comment>
<gene>
    <name evidence="1" type="primary">txxe 1039</name>
    <name evidence="1" type="ORF">TXXE_05425</name>
</gene>
<name>A0ABN7RN50_THEXY</name>
<evidence type="ECO:0000313" key="1">
    <source>
        <dbReference type="EMBL" id="CAG5081767.1"/>
    </source>
</evidence>
<keyword evidence="2" id="KW-1185">Reference proteome</keyword>
<dbReference type="Proteomes" id="UP000681526">
    <property type="component" value="Unassembled WGS sequence"/>
</dbReference>